<dbReference type="eggNOG" id="COG2519">
    <property type="taxonomic scope" value="Bacteria"/>
</dbReference>
<dbReference type="GO" id="GO:0008168">
    <property type="term" value="F:methyltransferase activity"/>
    <property type="evidence" value="ECO:0007669"/>
    <property type="project" value="UniProtKB-KW"/>
</dbReference>
<dbReference type="Pfam" id="PF13649">
    <property type="entry name" value="Methyltransf_25"/>
    <property type="match status" value="1"/>
</dbReference>
<dbReference type="GO" id="GO:0032259">
    <property type="term" value="P:methylation"/>
    <property type="evidence" value="ECO:0007669"/>
    <property type="project" value="UniProtKB-KW"/>
</dbReference>
<evidence type="ECO:0000259" key="1">
    <source>
        <dbReference type="Pfam" id="PF13649"/>
    </source>
</evidence>
<gene>
    <name evidence="2" type="ORF">Wenmar_03532</name>
</gene>
<dbReference type="AlphaFoldDB" id="A0A0D0Q9W1"/>
<keyword evidence="2" id="KW-0489">Methyltransferase</keyword>
<name>A0A0D0Q9W1_9RHOB</name>
<evidence type="ECO:0000313" key="2">
    <source>
        <dbReference type="EMBL" id="KIQ67803.1"/>
    </source>
</evidence>
<evidence type="ECO:0000313" key="3">
    <source>
        <dbReference type="Proteomes" id="UP000035100"/>
    </source>
</evidence>
<dbReference type="InterPro" id="IPR029063">
    <property type="entry name" value="SAM-dependent_MTases_sf"/>
</dbReference>
<dbReference type="EMBL" id="AONG01000019">
    <property type="protein sequence ID" value="KIQ67803.1"/>
    <property type="molecule type" value="Genomic_DNA"/>
</dbReference>
<protein>
    <submittedName>
        <fullName evidence="2">Methyltransferase domain protein</fullName>
    </submittedName>
</protein>
<proteinExistence type="predicted"/>
<sequence length="230" mass="24276">MSGFFAVHKGLPREGPGSEADVARVAASVGQVSRLCDAGCGPGGDLAALRTAFPKVRISAVDAHAPFVGTVRDAHPDVDVRVGDLRDLGGPYDLIWSAGAVYIVGIAAALQAWRGALAPGGHVAFSHPVFFSDDPSDEARAFWGGYQAQPVAAVLDAVAAAGWWVRDQWPVGPEGWEAYYGPLEARAKELIGATDSRTMRTAARLALEEATAWRRHADETGYLFILAAPV</sequence>
<feature type="domain" description="Methyltransferase" evidence="1">
    <location>
        <begin position="37"/>
        <end position="121"/>
    </location>
</feature>
<organism evidence="2 3">
    <name type="scientific">Wenxinia marina DSM 24838</name>
    <dbReference type="NCBI Taxonomy" id="1123501"/>
    <lineage>
        <taxon>Bacteria</taxon>
        <taxon>Pseudomonadati</taxon>
        <taxon>Pseudomonadota</taxon>
        <taxon>Alphaproteobacteria</taxon>
        <taxon>Rhodobacterales</taxon>
        <taxon>Roseobacteraceae</taxon>
        <taxon>Wenxinia</taxon>
    </lineage>
</organism>
<dbReference type="SUPFAM" id="SSF53335">
    <property type="entry name" value="S-adenosyl-L-methionine-dependent methyltransferases"/>
    <property type="match status" value="1"/>
</dbReference>
<dbReference type="Gene3D" id="3.40.50.150">
    <property type="entry name" value="Vaccinia Virus protein VP39"/>
    <property type="match status" value="1"/>
</dbReference>
<keyword evidence="3" id="KW-1185">Reference proteome</keyword>
<dbReference type="RefSeq" id="WP_018302022.1">
    <property type="nucleotide sequence ID" value="NZ_KB902281.1"/>
</dbReference>
<comment type="caution">
    <text evidence="2">The sequence shown here is derived from an EMBL/GenBank/DDBJ whole genome shotgun (WGS) entry which is preliminary data.</text>
</comment>
<reference evidence="2 3" key="1">
    <citation type="submission" date="2013-01" db="EMBL/GenBank/DDBJ databases">
        <authorList>
            <person name="Fiebig A."/>
            <person name="Goeker M."/>
            <person name="Klenk H.-P.P."/>
        </authorList>
    </citation>
    <scope>NUCLEOTIDE SEQUENCE [LARGE SCALE GENOMIC DNA]</scope>
    <source>
        <strain evidence="2 3">DSM 24838</strain>
    </source>
</reference>
<accession>A0A0D0Q9W1</accession>
<dbReference type="CDD" id="cd02440">
    <property type="entry name" value="AdoMet_MTases"/>
    <property type="match status" value="1"/>
</dbReference>
<dbReference type="STRING" id="1123501.Wenmar_03532"/>
<dbReference type="InterPro" id="IPR041698">
    <property type="entry name" value="Methyltransf_25"/>
</dbReference>
<keyword evidence="2" id="KW-0808">Transferase</keyword>
<dbReference type="Proteomes" id="UP000035100">
    <property type="component" value="Unassembled WGS sequence"/>
</dbReference>